<dbReference type="GO" id="GO:0016746">
    <property type="term" value="F:acyltransferase activity"/>
    <property type="evidence" value="ECO:0007669"/>
    <property type="project" value="UniProtKB-KW"/>
</dbReference>
<dbReference type="EMBL" id="JAVRHT010000027">
    <property type="protein sequence ID" value="MDT0632389.1"/>
    <property type="molecule type" value="Genomic_DNA"/>
</dbReference>
<dbReference type="PANTHER" id="PTHR23028">
    <property type="entry name" value="ACETYLTRANSFERASE"/>
    <property type="match status" value="1"/>
</dbReference>
<feature type="transmembrane region" description="Helical" evidence="1">
    <location>
        <begin position="193"/>
        <end position="213"/>
    </location>
</feature>
<gene>
    <name evidence="4" type="ORF">RM540_11575</name>
</gene>
<keyword evidence="4" id="KW-0012">Acyltransferase</keyword>
<feature type="domain" description="SGNH" evidence="3">
    <location>
        <begin position="438"/>
        <end position="677"/>
    </location>
</feature>
<keyword evidence="4" id="KW-0808">Transferase</keyword>
<keyword evidence="1" id="KW-0472">Membrane</keyword>
<proteinExistence type="predicted"/>
<feature type="domain" description="Acyltransferase 3" evidence="2">
    <location>
        <begin position="23"/>
        <end position="362"/>
    </location>
</feature>
<dbReference type="Pfam" id="PF01757">
    <property type="entry name" value="Acyl_transf_3"/>
    <property type="match status" value="1"/>
</dbReference>
<dbReference type="Pfam" id="PF19040">
    <property type="entry name" value="SGNH"/>
    <property type="match status" value="1"/>
</dbReference>
<feature type="transmembrane region" description="Helical" evidence="1">
    <location>
        <begin position="390"/>
        <end position="408"/>
    </location>
</feature>
<dbReference type="InterPro" id="IPR050879">
    <property type="entry name" value="Acyltransferase_3"/>
</dbReference>
<feature type="transmembrane region" description="Helical" evidence="1">
    <location>
        <begin position="257"/>
        <end position="277"/>
    </location>
</feature>
<accession>A0ABU3BSX3</accession>
<dbReference type="InterPro" id="IPR043968">
    <property type="entry name" value="SGNH"/>
</dbReference>
<name>A0ABU3BSX3_9BACT</name>
<sequence length="685" mass="73817">MSAQIAPPAENPARLVPRPRFRADIEGLRAVAVLLVVLYHAGVPGFGGGYIGVDVFFVLSGYLITWLLVHEAEETGTVDLVRFYARRARRLLPAVAVVLVATVAVGALVLAPFEQRDLAKSALATAAYLSNVFFARRATDYLGAAAEDNPLLHTWSLSVEEQFYVVWPVFVLFAFGALGWQRRAGRRPSRRRLVGWMAAVAVVSFAASVYLTGVRQPWAFFLSPLRAWEFAAGALGMLVAGGGAAGSRRLNPGRVGAAEGVLGWVGLAAIVAVGALYRADTLFPGWAAAVPVAATVLALRAGTARTETALARALAWRPLQELGRLSYSWYLWHWPVLVFGAALGLAETLPARLALVALSLGLAEASYRLVEDPVRHHPALAGRVRAGRSLALAVALTALGVGLSAAWWQAAEAWAQRPDQVRFTEAWADLAAVYGDECHADFYATAAEGCSYGVVDADTTVVLFGDSHAAQWFPAIERVAMARGWRLVSLTKSACPAVDVETFNPGLGRIYDECTMWREAAFEEISRLRPYLVVASSSSAYLLPSYEDRTPVRAWDTAWRGGAARAFQHLAGAADHVVYLEDSPRPNFDVTGCLARAAWQPWSGGAACQFQAKNLERDRAAQVEKEAASAGGVGYVAWADELCSGEPCETVRGSRPLYRDGDHLAASFVADLTPVVARRIDEAIR</sequence>
<evidence type="ECO:0000259" key="2">
    <source>
        <dbReference type="Pfam" id="PF01757"/>
    </source>
</evidence>
<organism evidence="4 5">
    <name type="scientific">Rubrivirga litoralis</name>
    <dbReference type="NCBI Taxonomy" id="3075598"/>
    <lineage>
        <taxon>Bacteria</taxon>
        <taxon>Pseudomonadati</taxon>
        <taxon>Rhodothermota</taxon>
        <taxon>Rhodothermia</taxon>
        <taxon>Rhodothermales</taxon>
        <taxon>Rubricoccaceae</taxon>
        <taxon>Rubrivirga</taxon>
    </lineage>
</organism>
<evidence type="ECO:0000313" key="4">
    <source>
        <dbReference type="EMBL" id="MDT0632389.1"/>
    </source>
</evidence>
<protein>
    <submittedName>
        <fullName evidence="4">Acyltransferase family protein</fullName>
        <ecNumber evidence="4">2.3.1.-</ecNumber>
    </submittedName>
</protein>
<dbReference type="Proteomes" id="UP001267426">
    <property type="component" value="Unassembled WGS sequence"/>
</dbReference>
<dbReference type="EC" id="2.3.1.-" evidence="4"/>
<reference evidence="4 5" key="1">
    <citation type="submission" date="2023-09" db="EMBL/GenBank/DDBJ databases">
        <authorList>
            <person name="Rey-Velasco X."/>
        </authorList>
    </citation>
    <scope>NUCLEOTIDE SEQUENCE [LARGE SCALE GENOMIC DNA]</scope>
    <source>
        <strain evidence="4 5">F394</strain>
    </source>
</reference>
<comment type="caution">
    <text evidence="4">The sequence shown here is derived from an EMBL/GenBank/DDBJ whole genome shotgun (WGS) entry which is preliminary data.</text>
</comment>
<evidence type="ECO:0000256" key="1">
    <source>
        <dbReference type="SAM" id="Phobius"/>
    </source>
</evidence>
<feature type="transmembrane region" description="Helical" evidence="1">
    <location>
        <begin position="225"/>
        <end position="245"/>
    </location>
</feature>
<feature type="transmembrane region" description="Helical" evidence="1">
    <location>
        <begin position="283"/>
        <end position="302"/>
    </location>
</feature>
<dbReference type="PANTHER" id="PTHR23028:SF53">
    <property type="entry name" value="ACYL_TRANSF_3 DOMAIN-CONTAINING PROTEIN"/>
    <property type="match status" value="1"/>
</dbReference>
<dbReference type="RefSeq" id="WP_311664237.1">
    <property type="nucleotide sequence ID" value="NZ_JAVRHT010000027.1"/>
</dbReference>
<feature type="transmembrane region" description="Helical" evidence="1">
    <location>
        <begin position="163"/>
        <end position="181"/>
    </location>
</feature>
<evidence type="ECO:0000259" key="3">
    <source>
        <dbReference type="Pfam" id="PF19040"/>
    </source>
</evidence>
<feature type="transmembrane region" description="Helical" evidence="1">
    <location>
        <begin position="49"/>
        <end position="69"/>
    </location>
</feature>
<keyword evidence="1" id="KW-0812">Transmembrane</keyword>
<keyword evidence="1" id="KW-1133">Transmembrane helix</keyword>
<keyword evidence="5" id="KW-1185">Reference proteome</keyword>
<dbReference type="InterPro" id="IPR002656">
    <property type="entry name" value="Acyl_transf_3_dom"/>
</dbReference>
<feature type="transmembrane region" description="Helical" evidence="1">
    <location>
        <begin position="90"/>
        <end position="113"/>
    </location>
</feature>
<evidence type="ECO:0000313" key="5">
    <source>
        <dbReference type="Proteomes" id="UP001267426"/>
    </source>
</evidence>